<gene>
    <name evidence="1" type="ORF">PGT21_010220</name>
    <name evidence="2" type="ORF">PGTUg99_036591</name>
</gene>
<evidence type="ECO:0000313" key="1">
    <source>
        <dbReference type="EMBL" id="KAA1107327.1"/>
    </source>
</evidence>
<name>A0A5B0Q2J1_PUCGR</name>
<proteinExistence type="predicted"/>
<comment type="caution">
    <text evidence="1">The sequence shown here is derived from an EMBL/GenBank/DDBJ whole genome shotgun (WGS) entry which is preliminary data.</text>
</comment>
<dbReference type="EMBL" id="VSWC01000029">
    <property type="protein sequence ID" value="KAA1107327.1"/>
    <property type="molecule type" value="Genomic_DNA"/>
</dbReference>
<dbReference type="OrthoDB" id="10612780at2759"/>
<dbReference type="EMBL" id="VDEP01000203">
    <property type="protein sequence ID" value="KAA1124907.1"/>
    <property type="molecule type" value="Genomic_DNA"/>
</dbReference>
<dbReference type="Proteomes" id="UP000324748">
    <property type="component" value="Unassembled WGS sequence"/>
</dbReference>
<evidence type="ECO:0000313" key="2">
    <source>
        <dbReference type="EMBL" id="KAA1124907.1"/>
    </source>
</evidence>
<protein>
    <submittedName>
        <fullName evidence="1">Uncharacterized protein</fullName>
    </submittedName>
</protein>
<sequence>MTSFLSPGSQINDQTSFILCKNSARSSLQQSLDPPSITTLEYNNSTVGTSLFLLFFLRLCFQLEETAVGLPQVLNLFMLFSAHYGSVESAVMGRTSSPQSLITSHVNQLAN</sequence>
<evidence type="ECO:0000313" key="3">
    <source>
        <dbReference type="Proteomes" id="UP000324748"/>
    </source>
</evidence>
<reference evidence="3 4" key="1">
    <citation type="submission" date="2019-05" db="EMBL/GenBank/DDBJ databases">
        <title>Emergence of the Ug99 lineage of the wheat stem rust pathogen through somatic hybridization.</title>
        <authorList>
            <person name="Li F."/>
            <person name="Upadhyaya N.M."/>
            <person name="Sperschneider J."/>
            <person name="Matny O."/>
            <person name="Nguyen-Phuc H."/>
            <person name="Mago R."/>
            <person name="Raley C."/>
            <person name="Miller M.E."/>
            <person name="Silverstein K.A.T."/>
            <person name="Henningsen E."/>
            <person name="Hirsch C.D."/>
            <person name="Visser B."/>
            <person name="Pretorius Z.A."/>
            <person name="Steffenson B.J."/>
            <person name="Schwessinger B."/>
            <person name="Dodds P.N."/>
            <person name="Figueroa M."/>
        </authorList>
    </citation>
    <scope>NUCLEOTIDE SEQUENCE [LARGE SCALE GENOMIC DNA]</scope>
    <source>
        <strain evidence="1">21-0</strain>
        <strain evidence="2 4">Ug99</strain>
    </source>
</reference>
<organism evidence="1 3">
    <name type="scientific">Puccinia graminis f. sp. tritici</name>
    <dbReference type="NCBI Taxonomy" id="56615"/>
    <lineage>
        <taxon>Eukaryota</taxon>
        <taxon>Fungi</taxon>
        <taxon>Dikarya</taxon>
        <taxon>Basidiomycota</taxon>
        <taxon>Pucciniomycotina</taxon>
        <taxon>Pucciniomycetes</taxon>
        <taxon>Pucciniales</taxon>
        <taxon>Pucciniaceae</taxon>
        <taxon>Puccinia</taxon>
    </lineage>
</organism>
<evidence type="ECO:0000313" key="4">
    <source>
        <dbReference type="Proteomes" id="UP000325313"/>
    </source>
</evidence>
<keyword evidence="3" id="KW-1185">Reference proteome</keyword>
<dbReference type="AlphaFoldDB" id="A0A5B0Q2J1"/>
<accession>A0A5B0Q2J1</accession>
<dbReference type="Proteomes" id="UP000325313">
    <property type="component" value="Unassembled WGS sequence"/>
</dbReference>